<evidence type="ECO:0000256" key="4">
    <source>
        <dbReference type="ARBA" id="ARBA00022960"/>
    </source>
</evidence>
<dbReference type="InterPro" id="IPR004268">
    <property type="entry name" value="MurJ"/>
</dbReference>
<evidence type="ECO:0000256" key="3">
    <source>
        <dbReference type="ARBA" id="ARBA00022692"/>
    </source>
</evidence>
<feature type="transmembrane region" description="Helical" evidence="9">
    <location>
        <begin position="55"/>
        <end position="78"/>
    </location>
</feature>
<sequence length="599" mass="61571">MNKLVRVFASAALLVSVITLITRLVGFLRWLVFSGSVGAGTVGTAYQSANQVPNILFEVVAGGALAGAIIPLLAIPLARSDRVTAGRIASALLTWAVSVTLPLSVILAVFAQPIAALLVPRAGDEQVATAAFLLMFSPQLVLYGIGAVLTGVLQAHRKFLWPAFAPLLSSLVVIGSYITYRSVGGTDATWETHIGWLGWGTTAGVAALALPLALPMRSTGLSIRPTWVFPPGVAHRALRLAGAGMTALLAQQGAVLVTMLLSNRSGGTGTFVLFNYINAVYLLPYAVLAIPVVTVMFPTLSTWVGRTKDAELPPEDRAGAGVRLRSMTATTSAVIVTIGLLGTVILFSAAGPLQSFFTAIDAVGGKDAAPFSAMSTAIMVMALAVPGWSFIAWGSRIFYALERSRHAAVATTTGWVLVIVGMVAAIALTEAAGSPGRTLVAICLGYVIGMSAAAVSLLVSIRRVLGPEALRGLLRRGLRSLGAAAVASGIGVLVAWWLTGLLGTAAVPSVIVGVLAALVGVLVFAGLHLLDRSYIAEVRGMLASRRQAPPAQDPAVPTVPEPGPDHEGPGIPPSTPGTAPGAAPGAAPGPQSDSDEERP</sequence>
<evidence type="ECO:0000256" key="8">
    <source>
        <dbReference type="SAM" id="MobiDB-lite"/>
    </source>
</evidence>
<evidence type="ECO:0000256" key="9">
    <source>
        <dbReference type="SAM" id="Phobius"/>
    </source>
</evidence>
<dbReference type="Proteomes" id="UP001498238">
    <property type="component" value="Unassembled WGS sequence"/>
</dbReference>
<keyword evidence="3 9" id="KW-0812">Transmembrane</keyword>
<feature type="compositionally biased region" description="Low complexity" evidence="8">
    <location>
        <begin position="576"/>
        <end position="590"/>
    </location>
</feature>
<feature type="region of interest" description="Disordered" evidence="8">
    <location>
        <begin position="546"/>
        <end position="599"/>
    </location>
</feature>
<dbReference type="InterPro" id="IPR051050">
    <property type="entry name" value="Lipid_II_flippase_MurJ/MviN"/>
</dbReference>
<feature type="transmembrane region" description="Helical" evidence="9">
    <location>
        <begin position="90"/>
        <end position="111"/>
    </location>
</feature>
<evidence type="ECO:0000256" key="7">
    <source>
        <dbReference type="ARBA" id="ARBA00023136"/>
    </source>
</evidence>
<protein>
    <submittedName>
        <fullName evidence="10">Lipid II flippase MurJ</fullName>
    </submittedName>
</protein>
<gene>
    <name evidence="10" type="ORF">NCCP602_30810</name>
</gene>
<name>A0ABN0SRQ2_9MICO</name>
<keyword evidence="5" id="KW-0573">Peptidoglycan synthesis</keyword>
<reference evidence="10 11" key="1">
    <citation type="submission" date="2024-01" db="EMBL/GenBank/DDBJ databases">
        <title>Characterization of antibiotic resistant novel bacterial strains and their environmental applications.</title>
        <authorList>
            <person name="Manzoor S."/>
            <person name="Abbas S."/>
            <person name="Arshad M."/>
            <person name="Ahmed I."/>
        </authorList>
    </citation>
    <scope>NUCLEOTIDE SEQUENCE [LARGE SCALE GENOMIC DNA]</scope>
    <source>
        <strain evidence="10 11">NCCP-602</strain>
    </source>
</reference>
<dbReference type="PANTHER" id="PTHR47019:SF1">
    <property type="entry name" value="LIPID II FLIPPASE MURJ"/>
    <property type="match status" value="1"/>
</dbReference>
<dbReference type="PANTHER" id="PTHR47019">
    <property type="entry name" value="LIPID II FLIPPASE MURJ"/>
    <property type="match status" value="1"/>
</dbReference>
<feature type="transmembrane region" description="Helical" evidence="9">
    <location>
        <begin position="159"/>
        <end position="180"/>
    </location>
</feature>
<feature type="transmembrane region" description="Helical" evidence="9">
    <location>
        <begin position="326"/>
        <end position="351"/>
    </location>
</feature>
<proteinExistence type="predicted"/>
<feature type="transmembrane region" description="Helical" evidence="9">
    <location>
        <begin position="131"/>
        <end position="152"/>
    </location>
</feature>
<keyword evidence="4" id="KW-0133">Cell shape</keyword>
<feature type="transmembrane region" description="Helical" evidence="9">
    <location>
        <begin position="371"/>
        <end position="395"/>
    </location>
</feature>
<evidence type="ECO:0000256" key="5">
    <source>
        <dbReference type="ARBA" id="ARBA00022984"/>
    </source>
</evidence>
<keyword evidence="7 9" id="KW-0472">Membrane</keyword>
<evidence type="ECO:0000313" key="11">
    <source>
        <dbReference type="Proteomes" id="UP001498238"/>
    </source>
</evidence>
<feature type="transmembrane region" description="Helical" evidence="9">
    <location>
        <begin position="196"/>
        <end position="216"/>
    </location>
</feature>
<dbReference type="RefSeq" id="WP_339393761.1">
    <property type="nucleotide sequence ID" value="NZ_BAAAAF010000016.1"/>
</dbReference>
<comment type="caution">
    <text evidence="10">The sequence shown here is derived from an EMBL/GenBank/DDBJ whole genome shotgun (WGS) entry which is preliminary data.</text>
</comment>
<evidence type="ECO:0000313" key="10">
    <source>
        <dbReference type="EMBL" id="GAA0037119.1"/>
    </source>
</evidence>
<keyword evidence="6 9" id="KW-1133">Transmembrane helix</keyword>
<accession>A0ABN0SRQ2</accession>
<keyword evidence="2" id="KW-1003">Cell membrane</keyword>
<evidence type="ECO:0000256" key="2">
    <source>
        <dbReference type="ARBA" id="ARBA00022475"/>
    </source>
</evidence>
<feature type="transmembrane region" description="Helical" evidence="9">
    <location>
        <begin position="407"/>
        <end position="427"/>
    </location>
</feature>
<organism evidence="10 11">
    <name type="scientific">Brevibacterium metallidurans</name>
    <dbReference type="NCBI Taxonomy" id="1482676"/>
    <lineage>
        <taxon>Bacteria</taxon>
        <taxon>Bacillati</taxon>
        <taxon>Actinomycetota</taxon>
        <taxon>Actinomycetes</taxon>
        <taxon>Micrococcales</taxon>
        <taxon>Brevibacteriaceae</taxon>
        <taxon>Brevibacterium</taxon>
    </lineage>
</organism>
<dbReference type="EMBL" id="BAAAAF010000016">
    <property type="protein sequence ID" value="GAA0037119.1"/>
    <property type="molecule type" value="Genomic_DNA"/>
</dbReference>
<dbReference type="Pfam" id="PF03023">
    <property type="entry name" value="MurJ"/>
    <property type="match status" value="1"/>
</dbReference>
<evidence type="ECO:0000256" key="6">
    <source>
        <dbReference type="ARBA" id="ARBA00022989"/>
    </source>
</evidence>
<feature type="transmembrane region" description="Helical" evidence="9">
    <location>
        <begin position="282"/>
        <end position="305"/>
    </location>
</feature>
<evidence type="ECO:0000256" key="1">
    <source>
        <dbReference type="ARBA" id="ARBA00004651"/>
    </source>
</evidence>
<dbReference type="PRINTS" id="PR01806">
    <property type="entry name" value="VIRFACTRMVIN"/>
</dbReference>
<comment type="subcellular location">
    <subcellularLocation>
        <location evidence="1">Cell membrane</location>
        <topology evidence="1">Multi-pass membrane protein</topology>
    </subcellularLocation>
</comment>
<keyword evidence="11" id="KW-1185">Reference proteome</keyword>
<feature type="transmembrane region" description="Helical" evidence="9">
    <location>
        <begin position="505"/>
        <end position="530"/>
    </location>
</feature>
<feature type="transmembrane region" description="Helical" evidence="9">
    <location>
        <begin position="480"/>
        <end position="499"/>
    </location>
</feature>
<feature type="transmembrane region" description="Helical" evidence="9">
    <location>
        <begin position="237"/>
        <end position="262"/>
    </location>
</feature>
<feature type="transmembrane region" description="Helical" evidence="9">
    <location>
        <begin position="439"/>
        <end position="459"/>
    </location>
</feature>